<evidence type="ECO:0000259" key="10">
    <source>
        <dbReference type="Pfam" id="PF02223"/>
    </source>
</evidence>
<keyword evidence="6" id="KW-0545">Nucleotide biosynthesis</keyword>
<evidence type="ECO:0000313" key="13">
    <source>
        <dbReference type="Proteomes" id="UP000005222"/>
    </source>
</evidence>
<protein>
    <recommendedName>
        <fullName evidence="4">Thymidylate kinase</fullName>
        <ecNumber evidence="3">2.7.4.9</ecNumber>
    </recommendedName>
</protein>
<dbReference type="CDD" id="cd01672">
    <property type="entry name" value="TMPK"/>
    <property type="match status" value="1"/>
</dbReference>
<dbReference type="GO" id="GO:0005634">
    <property type="term" value="C:nucleus"/>
    <property type="evidence" value="ECO:0007669"/>
    <property type="project" value="TreeGrafter"/>
</dbReference>
<dbReference type="GO" id="GO:0004798">
    <property type="term" value="F:dTMP kinase activity"/>
    <property type="evidence" value="ECO:0007669"/>
    <property type="project" value="UniProtKB-EC"/>
</dbReference>
<dbReference type="HAMAP" id="MF_00165">
    <property type="entry name" value="Thymidylate_kinase"/>
    <property type="match status" value="1"/>
</dbReference>
<dbReference type="InterPro" id="IPR018094">
    <property type="entry name" value="Thymidylate_kinase"/>
</dbReference>
<dbReference type="GO" id="GO:0006233">
    <property type="term" value="P:dTDP biosynthetic process"/>
    <property type="evidence" value="ECO:0007669"/>
    <property type="project" value="InterPro"/>
</dbReference>
<dbReference type="Proteomes" id="UP000005222">
    <property type="component" value="Chromosome K"/>
</dbReference>
<name>G8YAC5_PICSO</name>
<evidence type="ECO:0000256" key="7">
    <source>
        <dbReference type="ARBA" id="ARBA00022741"/>
    </source>
</evidence>
<dbReference type="PANTHER" id="PTHR10344:SF1">
    <property type="entry name" value="THYMIDYLATE KINASE"/>
    <property type="match status" value="1"/>
</dbReference>
<dbReference type="GO" id="GO:0005829">
    <property type="term" value="C:cytosol"/>
    <property type="evidence" value="ECO:0007669"/>
    <property type="project" value="TreeGrafter"/>
</dbReference>
<evidence type="ECO:0000313" key="12">
    <source>
        <dbReference type="EMBL" id="CCE84539.1"/>
    </source>
</evidence>
<evidence type="ECO:0000313" key="11">
    <source>
        <dbReference type="EMBL" id="CCE83508.1"/>
    </source>
</evidence>
<keyword evidence="5" id="KW-0808">Transferase</keyword>
<sequence>MAKTGRGKLILIEGLDRSGKSTQSALLQRQLPNCELLKFPDRSTRVGSLINDYLTGKTQLSDQSAHLLFSANRWELAKSIEEKLLQGKFIVLDRYIYSGIAYSLAKSLSNDESSPEMKSVEWLYSPDKGLPKPDLTLFLSLPTEELARRKGWGEERYEDVEFQKKVRECFLRVLQDIPQDHLEIINVSDLSIEQVKSHIWEVIESKELNKLTTMPLDKLH</sequence>
<dbReference type="eggNOG" id="KOG3327">
    <property type="taxonomic scope" value="Eukaryota"/>
</dbReference>
<proteinExistence type="inferred from homology"/>
<dbReference type="InterPro" id="IPR027417">
    <property type="entry name" value="P-loop_NTPase"/>
</dbReference>
<keyword evidence="8" id="KW-0418">Kinase</keyword>
<dbReference type="EC" id="2.7.4.9" evidence="3"/>
<dbReference type="Proteomes" id="UP000005222">
    <property type="component" value="Chromosome L"/>
</dbReference>
<keyword evidence="9" id="KW-0067">ATP-binding</keyword>
<dbReference type="STRING" id="559304.G8YAC5"/>
<dbReference type="InterPro" id="IPR018095">
    <property type="entry name" value="Thymidylate_kin_CS"/>
</dbReference>
<dbReference type="Gene3D" id="3.40.50.300">
    <property type="entry name" value="P-loop containing nucleotide triphosphate hydrolases"/>
    <property type="match status" value="1"/>
</dbReference>
<dbReference type="Pfam" id="PF02223">
    <property type="entry name" value="Thymidylate_kin"/>
    <property type="match status" value="1"/>
</dbReference>
<dbReference type="OrthoDB" id="425602at2759"/>
<dbReference type="GO" id="GO:0005524">
    <property type="term" value="F:ATP binding"/>
    <property type="evidence" value="ECO:0007669"/>
    <property type="project" value="UniProtKB-KW"/>
</dbReference>
<dbReference type="PANTHER" id="PTHR10344">
    <property type="entry name" value="THYMIDYLATE KINASE"/>
    <property type="match status" value="1"/>
</dbReference>
<evidence type="ECO:0000256" key="3">
    <source>
        <dbReference type="ARBA" id="ARBA00012980"/>
    </source>
</evidence>
<dbReference type="SUPFAM" id="SSF52540">
    <property type="entry name" value="P-loop containing nucleoside triphosphate hydrolases"/>
    <property type="match status" value="1"/>
</dbReference>
<dbReference type="NCBIfam" id="TIGR00041">
    <property type="entry name" value="DTMP_kinase"/>
    <property type="match status" value="1"/>
</dbReference>
<reference evidence="13" key="2">
    <citation type="journal article" date="2012" name="G3 (Bethesda)">
        <title>Pichia sorbitophila, an interspecies yeast hybrid reveals early steps of genome resolution following polyploidization.</title>
        <authorList>
            <person name="Leh Louis V."/>
            <person name="Despons L."/>
            <person name="Friedrich A."/>
            <person name="Martin T."/>
            <person name="Durrens P."/>
            <person name="Casaregola S."/>
            <person name="Neuveglise C."/>
            <person name="Fairhead C."/>
            <person name="Marck C."/>
            <person name="Cruz J.A."/>
            <person name="Straub M.L."/>
            <person name="Kugler V."/>
            <person name="Sacerdot C."/>
            <person name="Uzunov Z."/>
            <person name="Thierry A."/>
            <person name="Weiss S."/>
            <person name="Bleykasten C."/>
            <person name="De Montigny J."/>
            <person name="Jacques N."/>
            <person name="Jung P."/>
            <person name="Lemaire M."/>
            <person name="Mallet S."/>
            <person name="Morel G."/>
            <person name="Richard G.F."/>
            <person name="Sarkar A."/>
            <person name="Savel G."/>
            <person name="Schacherer J."/>
            <person name="Seret M.L."/>
            <person name="Talla E."/>
            <person name="Samson G."/>
            <person name="Jubin C."/>
            <person name="Poulain J."/>
            <person name="Vacherie B."/>
            <person name="Barbe V."/>
            <person name="Pelletier E."/>
            <person name="Sherman D.J."/>
            <person name="Westhof E."/>
            <person name="Weissenbach J."/>
            <person name="Baret P.V."/>
            <person name="Wincker P."/>
            <person name="Gaillardin C."/>
            <person name="Dujon B."/>
            <person name="Souciet J.L."/>
        </authorList>
    </citation>
    <scope>NUCLEOTIDE SEQUENCE [LARGE SCALE GENOMIC DNA]</scope>
    <source>
        <strain evidence="13">ATCC MYA-4447 / BCRC 22081 / CBS 7064 / NBRC 10061 / NRRL Y-12695</strain>
    </source>
</reference>
<organism evidence="11 13">
    <name type="scientific">Pichia sorbitophila (strain ATCC MYA-4447 / BCRC 22081 / CBS 7064 / NBRC 10061 / NRRL Y-12695)</name>
    <name type="common">Hybrid yeast</name>
    <dbReference type="NCBI Taxonomy" id="559304"/>
    <lineage>
        <taxon>Eukaryota</taxon>
        <taxon>Fungi</taxon>
        <taxon>Dikarya</taxon>
        <taxon>Ascomycota</taxon>
        <taxon>Saccharomycotina</taxon>
        <taxon>Pichiomycetes</taxon>
        <taxon>Debaryomycetaceae</taxon>
        <taxon>Millerozyma</taxon>
    </lineage>
</organism>
<dbReference type="HOGENOM" id="CLU_049131_3_2_1"/>
<dbReference type="FunCoup" id="G8YAC5">
    <property type="interactions" value="1217"/>
</dbReference>
<dbReference type="InterPro" id="IPR039430">
    <property type="entry name" value="Thymidylate_kin-like_dom"/>
</dbReference>
<accession>G8YAC5</accession>
<evidence type="ECO:0000256" key="6">
    <source>
        <dbReference type="ARBA" id="ARBA00022727"/>
    </source>
</evidence>
<dbReference type="EMBL" id="FO082049">
    <property type="protein sequence ID" value="CCE83508.1"/>
    <property type="molecule type" value="Genomic_DNA"/>
</dbReference>
<feature type="domain" description="Thymidylate kinase-like" evidence="10">
    <location>
        <begin position="12"/>
        <end position="199"/>
    </location>
</feature>
<comment type="pathway">
    <text evidence="1">Pyrimidine metabolism; dTTP biosynthesis.</text>
</comment>
<dbReference type="GO" id="GO:0004550">
    <property type="term" value="F:nucleoside diphosphate kinase activity"/>
    <property type="evidence" value="ECO:0007669"/>
    <property type="project" value="TreeGrafter"/>
</dbReference>
<evidence type="ECO:0000256" key="1">
    <source>
        <dbReference type="ARBA" id="ARBA00004992"/>
    </source>
</evidence>
<reference evidence="11" key="1">
    <citation type="submission" date="2011-10" db="EMBL/GenBank/DDBJ databases">
        <authorList>
            <person name="Genoscope - CEA"/>
        </authorList>
    </citation>
    <scope>NUCLEOTIDE SEQUENCE</scope>
</reference>
<dbReference type="FunFam" id="3.40.50.300:FF:000679">
    <property type="entry name" value="Thymidylate kinase"/>
    <property type="match status" value="1"/>
</dbReference>
<comment type="similarity">
    <text evidence="2">Belongs to the thymidylate kinase family.</text>
</comment>
<dbReference type="EMBL" id="FO082048">
    <property type="protein sequence ID" value="CCE84539.1"/>
    <property type="molecule type" value="Genomic_DNA"/>
</dbReference>
<dbReference type="GO" id="GO:0006235">
    <property type="term" value="P:dTTP biosynthetic process"/>
    <property type="evidence" value="ECO:0007669"/>
    <property type="project" value="TreeGrafter"/>
</dbReference>
<gene>
    <name evidence="11" type="primary">Piso0_004086</name>
    <name evidence="11" type="ORF">GNLVRS01_PISO0K09140g</name>
    <name evidence="12" type="ORF">GNLVRS01_PISO0L09141g</name>
</gene>
<keyword evidence="7" id="KW-0547">Nucleotide-binding</keyword>
<dbReference type="AlphaFoldDB" id="G8YAC5"/>
<evidence type="ECO:0000256" key="2">
    <source>
        <dbReference type="ARBA" id="ARBA00009776"/>
    </source>
</evidence>
<evidence type="ECO:0000256" key="9">
    <source>
        <dbReference type="ARBA" id="ARBA00022840"/>
    </source>
</evidence>
<dbReference type="GO" id="GO:0006227">
    <property type="term" value="P:dUDP biosynthetic process"/>
    <property type="evidence" value="ECO:0007669"/>
    <property type="project" value="TreeGrafter"/>
</dbReference>
<dbReference type="InParanoid" id="G8YAC5"/>
<evidence type="ECO:0000256" key="8">
    <source>
        <dbReference type="ARBA" id="ARBA00022777"/>
    </source>
</evidence>
<evidence type="ECO:0000256" key="4">
    <source>
        <dbReference type="ARBA" id="ARBA00017144"/>
    </source>
</evidence>
<dbReference type="PROSITE" id="PS01331">
    <property type="entry name" value="THYMIDYLATE_KINASE"/>
    <property type="match status" value="1"/>
</dbReference>
<evidence type="ECO:0000256" key="5">
    <source>
        <dbReference type="ARBA" id="ARBA00022679"/>
    </source>
</evidence>
<keyword evidence="13" id="KW-1185">Reference proteome</keyword>